<evidence type="ECO:0000256" key="2">
    <source>
        <dbReference type="ARBA" id="ARBA00022475"/>
    </source>
</evidence>
<evidence type="ECO:0000256" key="7">
    <source>
        <dbReference type="ARBA" id="ARBA00022958"/>
    </source>
</evidence>
<evidence type="ECO:0000256" key="10">
    <source>
        <dbReference type="ARBA" id="ARBA00023136"/>
    </source>
</evidence>
<evidence type="ECO:0000256" key="5">
    <source>
        <dbReference type="ARBA" id="ARBA00022741"/>
    </source>
</evidence>
<dbReference type="RefSeq" id="WP_270027186.1">
    <property type="nucleotide sequence ID" value="NZ_JAPDDP010000041.1"/>
</dbReference>
<comment type="caution">
    <text evidence="11">The sequence shown here is derived from an EMBL/GenBank/DDBJ whole genome shotgun (WGS) entry which is preliminary data.</text>
</comment>
<keyword evidence="8" id="KW-1133">Transmembrane helix</keyword>
<evidence type="ECO:0000313" key="12">
    <source>
        <dbReference type="Proteomes" id="UP001147653"/>
    </source>
</evidence>
<evidence type="ECO:0000256" key="3">
    <source>
        <dbReference type="ARBA" id="ARBA00022538"/>
    </source>
</evidence>
<dbReference type="Proteomes" id="UP001147653">
    <property type="component" value="Unassembled WGS sequence"/>
</dbReference>
<keyword evidence="3" id="KW-0633">Potassium transport</keyword>
<keyword evidence="5" id="KW-0547">Nucleotide-binding</keyword>
<name>A0A9X3NB10_9ACTN</name>
<keyword evidence="7" id="KW-0630">Potassium</keyword>
<dbReference type="GO" id="GO:0008556">
    <property type="term" value="F:P-type potassium transmembrane transporter activity"/>
    <property type="evidence" value="ECO:0007669"/>
    <property type="project" value="InterPro"/>
</dbReference>
<evidence type="ECO:0000256" key="8">
    <source>
        <dbReference type="ARBA" id="ARBA00022989"/>
    </source>
</evidence>
<evidence type="ECO:0000256" key="1">
    <source>
        <dbReference type="ARBA" id="ARBA00022448"/>
    </source>
</evidence>
<protein>
    <submittedName>
        <fullName evidence="11">Potassium-transporting ATPase subunit C</fullName>
    </submittedName>
</protein>
<dbReference type="GO" id="GO:0005524">
    <property type="term" value="F:ATP binding"/>
    <property type="evidence" value="ECO:0007669"/>
    <property type="project" value="UniProtKB-KW"/>
</dbReference>
<proteinExistence type="predicted"/>
<keyword evidence="9" id="KW-0406">Ion transport</keyword>
<evidence type="ECO:0000313" key="11">
    <source>
        <dbReference type="EMBL" id="MDA0182804.1"/>
    </source>
</evidence>
<dbReference type="AlphaFoldDB" id="A0A9X3NB10"/>
<evidence type="ECO:0000256" key="9">
    <source>
        <dbReference type="ARBA" id="ARBA00023065"/>
    </source>
</evidence>
<dbReference type="PANTHER" id="PTHR30042">
    <property type="entry name" value="POTASSIUM-TRANSPORTING ATPASE C CHAIN"/>
    <property type="match status" value="1"/>
</dbReference>
<keyword evidence="4" id="KW-0812">Transmembrane</keyword>
<dbReference type="InterPro" id="IPR003820">
    <property type="entry name" value="KdpC"/>
</dbReference>
<sequence>MKRTLISSIVAVLASTVLLGLVYPLAVTGIVQVIPTREVVLAEATHVGDARYFQPRPSQTDYSADATAFSNRGPNSSSAKYFYLEQIAAYRAMNDGAEPPMDAVTTSASGVDPDISHENAVIQARRIARVRSLPEAEVLALVGDDGHVNTTKLNEALDR</sequence>
<dbReference type="PANTHER" id="PTHR30042:SF2">
    <property type="entry name" value="POTASSIUM-TRANSPORTING ATPASE KDPC SUBUNIT"/>
    <property type="match status" value="1"/>
</dbReference>
<evidence type="ECO:0000256" key="4">
    <source>
        <dbReference type="ARBA" id="ARBA00022692"/>
    </source>
</evidence>
<organism evidence="11 12">
    <name type="scientific">Solirubrobacter phytolaccae</name>
    <dbReference type="NCBI Taxonomy" id="1404360"/>
    <lineage>
        <taxon>Bacteria</taxon>
        <taxon>Bacillati</taxon>
        <taxon>Actinomycetota</taxon>
        <taxon>Thermoleophilia</taxon>
        <taxon>Solirubrobacterales</taxon>
        <taxon>Solirubrobacteraceae</taxon>
        <taxon>Solirubrobacter</taxon>
    </lineage>
</organism>
<dbReference type="EMBL" id="JAPDDP010000041">
    <property type="protein sequence ID" value="MDA0182804.1"/>
    <property type="molecule type" value="Genomic_DNA"/>
</dbReference>
<accession>A0A9X3NB10</accession>
<keyword evidence="6" id="KW-0067">ATP-binding</keyword>
<keyword evidence="1" id="KW-0813">Transport</keyword>
<dbReference type="GO" id="GO:0016020">
    <property type="term" value="C:membrane"/>
    <property type="evidence" value="ECO:0007669"/>
    <property type="project" value="InterPro"/>
</dbReference>
<reference evidence="11" key="1">
    <citation type="submission" date="2022-10" db="EMBL/GenBank/DDBJ databases">
        <title>The WGS of Solirubrobacter phytolaccae KCTC 29190.</title>
        <authorList>
            <person name="Jiang Z."/>
        </authorList>
    </citation>
    <scope>NUCLEOTIDE SEQUENCE</scope>
    <source>
        <strain evidence="11">KCTC 29190</strain>
    </source>
</reference>
<evidence type="ECO:0000256" key="6">
    <source>
        <dbReference type="ARBA" id="ARBA00022840"/>
    </source>
</evidence>
<keyword evidence="10" id="KW-0472">Membrane</keyword>
<dbReference type="Pfam" id="PF02669">
    <property type="entry name" value="KdpC"/>
    <property type="match status" value="1"/>
</dbReference>
<gene>
    <name evidence="11" type="ORF">OJ997_21005</name>
</gene>
<keyword evidence="2" id="KW-1003">Cell membrane</keyword>
<keyword evidence="12" id="KW-1185">Reference proteome</keyword>